<feature type="domain" description="Response regulatory" evidence="2">
    <location>
        <begin position="184"/>
        <end position="304"/>
    </location>
</feature>
<dbReference type="Gene3D" id="2.30.30.40">
    <property type="entry name" value="SH3 Domains"/>
    <property type="match status" value="1"/>
</dbReference>
<organism evidence="4">
    <name type="scientific">uncultured bacterium</name>
    <name type="common">gcode 4</name>
    <dbReference type="NCBI Taxonomy" id="1234023"/>
    <lineage>
        <taxon>Bacteria</taxon>
        <taxon>environmental samples</taxon>
    </lineage>
</organism>
<dbReference type="GO" id="GO:0000160">
    <property type="term" value="P:phosphorelay signal transduction system"/>
    <property type="evidence" value="ECO:0007669"/>
    <property type="project" value="InterPro"/>
</dbReference>
<keyword evidence="1" id="KW-0597">Phosphoprotein</keyword>
<evidence type="ECO:0008006" key="5">
    <source>
        <dbReference type="Google" id="ProtNLM"/>
    </source>
</evidence>
<dbReference type="Gene3D" id="2.40.50.180">
    <property type="entry name" value="CheA-289, Domain 4"/>
    <property type="match status" value="1"/>
</dbReference>
<dbReference type="SUPFAM" id="SSF52172">
    <property type="entry name" value="CheY-like"/>
    <property type="match status" value="1"/>
</dbReference>
<feature type="modified residue" description="4-aspartylphosphate" evidence="1">
    <location>
        <position position="237"/>
    </location>
</feature>
<dbReference type="InterPro" id="IPR036061">
    <property type="entry name" value="CheW-like_dom_sf"/>
</dbReference>
<dbReference type="InterPro" id="IPR011006">
    <property type="entry name" value="CheY-like_superfamily"/>
</dbReference>
<dbReference type="SMART" id="SM00448">
    <property type="entry name" value="REC"/>
    <property type="match status" value="1"/>
</dbReference>
<proteinExistence type="predicted"/>
<dbReference type="PROSITE" id="PS50851">
    <property type="entry name" value="CHEW"/>
    <property type="match status" value="1"/>
</dbReference>
<dbReference type="AlphaFoldDB" id="K1XWL8"/>
<accession>K1XWL8</accession>
<dbReference type="Pfam" id="PF01584">
    <property type="entry name" value="CheW"/>
    <property type="match status" value="1"/>
</dbReference>
<dbReference type="SUPFAM" id="SSF50341">
    <property type="entry name" value="CheW-like"/>
    <property type="match status" value="1"/>
</dbReference>
<protein>
    <recommendedName>
        <fullName evidence="5">Chemotaxis protein CheV</fullName>
    </recommendedName>
</protein>
<feature type="domain" description="CheW-like" evidence="3">
    <location>
        <begin position="21"/>
        <end position="163"/>
    </location>
</feature>
<dbReference type="Gene3D" id="3.40.50.2300">
    <property type="match status" value="1"/>
</dbReference>
<dbReference type="EMBL" id="AMFJ01034439">
    <property type="protein sequence ID" value="EKD29346.1"/>
    <property type="molecule type" value="Genomic_DNA"/>
</dbReference>
<dbReference type="InterPro" id="IPR001789">
    <property type="entry name" value="Sig_transdc_resp-reg_receiver"/>
</dbReference>
<gene>
    <name evidence="4" type="ORF">ACD_78C00439G0004</name>
</gene>
<sequence>MPDKNLTDWVDKTTKLARSNEAQFLCFNVGECAPLFAINVFKVLEVVTRGKHKIEHVVNCHPYVEGMINHRAGIIPVVNIARWLGEDAGGDNKLVVCEFNKIPVAFLTSREAIIERRNWNEIYESSYLKETGKIVGLIKRQKDEETTLIYILDVEALLDEVFPANSKASQAAVDVNFRIINNKYILVAEDSPVARKHIRSGLESVGISNFTIFNNGQELLDYLEKADIDNIGLIITDLEMPETSGFVVTKKVKEDSRTRHIPILIHSSMSGENNIREAMDLGADGFIAKTNIPEFVKQVDKFVLRNTWNNRWKRRKQCPYRLFQVIGAFSFKIYIRKNWL</sequence>
<evidence type="ECO:0000256" key="1">
    <source>
        <dbReference type="PROSITE-ProRule" id="PRU00169"/>
    </source>
</evidence>
<comment type="caution">
    <text evidence="4">The sequence shown here is derived from an EMBL/GenBank/DDBJ whole genome shotgun (WGS) entry which is preliminary data.</text>
</comment>
<evidence type="ECO:0000259" key="2">
    <source>
        <dbReference type="PROSITE" id="PS50110"/>
    </source>
</evidence>
<dbReference type="PROSITE" id="PS50110">
    <property type="entry name" value="RESPONSE_REGULATORY"/>
    <property type="match status" value="1"/>
</dbReference>
<reference evidence="4" key="1">
    <citation type="journal article" date="2012" name="Science">
        <title>Fermentation, hydrogen, and sulfur metabolism in multiple uncultivated bacterial phyla.</title>
        <authorList>
            <person name="Wrighton K.C."/>
            <person name="Thomas B.C."/>
            <person name="Sharon I."/>
            <person name="Miller C.S."/>
            <person name="Castelle C.J."/>
            <person name="VerBerkmoes N.C."/>
            <person name="Wilkins M.J."/>
            <person name="Hettich R.L."/>
            <person name="Lipton M.S."/>
            <person name="Williams K.H."/>
            <person name="Long P.E."/>
            <person name="Banfield J.F."/>
        </authorList>
    </citation>
    <scope>NUCLEOTIDE SEQUENCE [LARGE SCALE GENOMIC DNA]</scope>
</reference>
<dbReference type="InterPro" id="IPR002545">
    <property type="entry name" value="CheW-lke_dom"/>
</dbReference>
<dbReference type="SMART" id="SM00260">
    <property type="entry name" value="CheW"/>
    <property type="match status" value="1"/>
</dbReference>
<dbReference type="PANTHER" id="PTHR47233:SF3">
    <property type="entry name" value="CHEMOTAXIS PROTEIN CHEV"/>
    <property type="match status" value="1"/>
</dbReference>
<evidence type="ECO:0000313" key="4">
    <source>
        <dbReference type="EMBL" id="EKD29346.1"/>
    </source>
</evidence>
<evidence type="ECO:0000259" key="3">
    <source>
        <dbReference type="PROSITE" id="PS50851"/>
    </source>
</evidence>
<dbReference type="Pfam" id="PF00072">
    <property type="entry name" value="Response_reg"/>
    <property type="match status" value="1"/>
</dbReference>
<name>K1XWL8_9BACT</name>
<dbReference type="GO" id="GO:0006935">
    <property type="term" value="P:chemotaxis"/>
    <property type="evidence" value="ECO:0007669"/>
    <property type="project" value="InterPro"/>
</dbReference>
<dbReference type="PANTHER" id="PTHR47233">
    <property type="entry name" value="CHEMOTAXIS PROTEIN CHEV"/>
    <property type="match status" value="1"/>
</dbReference>
<dbReference type="PIRSF" id="PIRSF002867">
    <property type="entry name" value="CheV"/>
    <property type="match status" value="1"/>
</dbReference>
<dbReference type="InterPro" id="IPR024181">
    <property type="entry name" value="Chemotax_regulator_CheV"/>
</dbReference>